<dbReference type="NCBIfam" id="TIGR00229">
    <property type="entry name" value="sensory_box"/>
    <property type="match status" value="1"/>
</dbReference>
<keyword evidence="7" id="KW-1185">Reference proteome</keyword>
<reference evidence="6 7" key="1">
    <citation type="submission" date="2023-06" db="EMBL/GenBank/DDBJ databases">
        <title>Roseiconus lacunae JC819 isolated from Gulf of Mannar region, Tamil Nadu.</title>
        <authorList>
            <person name="Pk S."/>
            <person name="Ch S."/>
            <person name="Ch V.R."/>
        </authorList>
    </citation>
    <scope>NUCLEOTIDE SEQUENCE [LARGE SCALE GENOMIC DNA]</scope>
    <source>
        <strain evidence="6 7">JC819</strain>
    </source>
</reference>
<dbReference type="InterPro" id="IPR035965">
    <property type="entry name" value="PAS-like_dom_sf"/>
</dbReference>
<dbReference type="SUPFAM" id="SSF55785">
    <property type="entry name" value="PYP-like sensor domain (PAS domain)"/>
    <property type="match status" value="1"/>
</dbReference>
<dbReference type="InterPro" id="IPR013767">
    <property type="entry name" value="PAS_fold"/>
</dbReference>
<evidence type="ECO:0000259" key="4">
    <source>
        <dbReference type="PROSITE" id="PS50043"/>
    </source>
</evidence>
<protein>
    <submittedName>
        <fullName evidence="6">LuxR C-terminal-related transcriptional regulator</fullName>
    </submittedName>
</protein>
<dbReference type="CDD" id="cd00130">
    <property type="entry name" value="PAS"/>
    <property type="match status" value="1"/>
</dbReference>
<dbReference type="Gene3D" id="1.10.10.10">
    <property type="entry name" value="Winged helix-like DNA-binding domain superfamily/Winged helix DNA-binding domain"/>
    <property type="match status" value="1"/>
</dbReference>
<keyword evidence="2" id="KW-0238">DNA-binding</keyword>
<evidence type="ECO:0000259" key="5">
    <source>
        <dbReference type="PROSITE" id="PS50112"/>
    </source>
</evidence>
<organism evidence="6 7">
    <name type="scientific">Roseiconus lacunae</name>
    <dbReference type="NCBI Taxonomy" id="2605694"/>
    <lineage>
        <taxon>Bacteria</taxon>
        <taxon>Pseudomonadati</taxon>
        <taxon>Planctomycetota</taxon>
        <taxon>Planctomycetia</taxon>
        <taxon>Pirellulales</taxon>
        <taxon>Pirellulaceae</taxon>
        <taxon>Roseiconus</taxon>
    </lineage>
</organism>
<accession>A0ABT7PMP6</accession>
<feature type="domain" description="PAS" evidence="5">
    <location>
        <begin position="18"/>
        <end position="61"/>
    </location>
</feature>
<name>A0ABT7PMP6_9BACT</name>
<gene>
    <name evidence="6" type="ORF">QTN89_20100</name>
</gene>
<dbReference type="CDD" id="cd06170">
    <property type="entry name" value="LuxR_C_like"/>
    <property type="match status" value="1"/>
</dbReference>
<evidence type="ECO:0000256" key="2">
    <source>
        <dbReference type="ARBA" id="ARBA00023125"/>
    </source>
</evidence>
<dbReference type="Proteomes" id="UP001239462">
    <property type="component" value="Unassembled WGS sequence"/>
</dbReference>
<feature type="domain" description="HTH luxR-type" evidence="4">
    <location>
        <begin position="139"/>
        <end position="204"/>
    </location>
</feature>
<dbReference type="PANTHER" id="PTHR44688">
    <property type="entry name" value="DNA-BINDING TRANSCRIPTIONAL ACTIVATOR DEVR_DOSR"/>
    <property type="match status" value="1"/>
</dbReference>
<dbReference type="RefSeq" id="WP_149498764.1">
    <property type="nucleotide sequence ID" value="NZ_CP141221.1"/>
</dbReference>
<dbReference type="PROSITE" id="PS50112">
    <property type="entry name" value="PAS"/>
    <property type="match status" value="1"/>
</dbReference>
<proteinExistence type="predicted"/>
<sequence>MQSVSPLDLPQVTDFIEPYFFFSNRGLTEVTYVSPSVERVLGYNPATLPGASYSDFLVGDDPLNDDVEECQRADLSGGRTIHALRSVFDRHGSRRILAVNTVGVCERPGGPIVRRHNIARDVTESVESHRQLMMRLHTLDRAARQLSPQEREVAELIMEGKMNRDIARELNVSDRTVERRRAAIMKHLDAATVSEMVARLVERELLRKWTFSASDAQWQTARNSHLAVTAVAG</sequence>
<dbReference type="EMBL" id="JASZZN010000016">
    <property type="protein sequence ID" value="MDM4017762.1"/>
    <property type="molecule type" value="Genomic_DNA"/>
</dbReference>
<dbReference type="PRINTS" id="PR00038">
    <property type="entry name" value="HTHLUXR"/>
</dbReference>
<dbReference type="PROSITE" id="PS50043">
    <property type="entry name" value="HTH_LUXR_2"/>
    <property type="match status" value="1"/>
</dbReference>
<keyword evidence="1" id="KW-0805">Transcription regulation</keyword>
<comment type="caution">
    <text evidence="6">The sequence shown here is derived from an EMBL/GenBank/DDBJ whole genome shotgun (WGS) entry which is preliminary data.</text>
</comment>
<keyword evidence="3" id="KW-0804">Transcription</keyword>
<dbReference type="InterPro" id="IPR000792">
    <property type="entry name" value="Tscrpt_reg_LuxR_C"/>
</dbReference>
<dbReference type="PANTHER" id="PTHR44688:SF16">
    <property type="entry name" value="DNA-BINDING TRANSCRIPTIONAL ACTIVATOR DEVR_DOSR"/>
    <property type="match status" value="1"/>
</dbReference>
<evidence type="ECO:0000256" key="1">
    <source>
        <dbReference type="ARBA" id="ARBA00023015"/>
    </source>
</evidence>
<evidence type="ECO:0000313" key="7">
    <source>
        <dbReference type="Proteomes" id="UP001239462"/>
    </source>
</evidence>
<evidence type="ECO:0000313" key="6">
    <source>
        <dbReference type="EMBL" id="MDM4017762.1"/>
    </source>
</evidence>
<dbReference type="InterPro" id="IPR036388">
    <property type="entry name" value="WH-like_DNA-bd_sf"/>
</dbReference>
<evidence type="ECO:0000256" key="3">
    <source>
        <dbReference type="ARBA" id="ARBA00023163"/>
    </source>
</evidence>
<dbReference type="Pfam" id="PF00989">
    <property type="entry name" value="PAS"/>
    <property type="match status" value="1"/>
</dbReference>
<dbReference type="SMART" id="SM00421">
    <property type="entry name" value="HTH_LUXR"/>
    <property type="match status" value="1"/>
</dbReference>
<dbReference type="Gene3D" id="3.30.450.20">
    <property type="entry name" value="PAS domain"/>
    <property type="match status" value="1"/>
</dbReference>
<dbReference type="SUPFAM" id="SSF46894">
    <property type="entry name" value="C-terminal effector domain of the bipartite response regulators"/>
    <property type="match status" value="1"/>
</dbReference>
<dbReference type="Pfam" id="PF00196">
    <property type="entry name" value="GerE"/>
    <property type="match status" value="1"/>
</dbReference>
<dbReference type="InterPro" id="IPR016032">
    <property type="entry name" value="Sig_transdc_resp-reg_C-effctor"/>
</dbReference>
<dbReference type="InterPro" id="IPR000014">
    <property type="entry name" value="PAS"/>
</dbReference>